<reference evidence="3" key="1">
    <citation type="submission" date="2014-12" db="EMBL/GenBank/DDBJ databases">
        <title>Genome Sequence of Valsa Canker Pathogens Uncovers a Specific Adaption of Colonization on Woody Bark.</title>
        <authorList>
            <person name="Yin Z."/>
            <person name="Liu H."/>
            <person name="Gao X."/>
            <person name="Li Z."/>
            <person name="Song N."/>
            <person name="Ke X."/>
            <person name="Dai Q."/>
            <person name="Wu Y."/>
            <person name="Sun Y."/>
            <person name="Xu J.-R."/>
            <person name="Kang Z.K."/>
            <person name="Wang L."/>
            <person name="Huang L."/>
        </authorList>
    </citation>
    <scope>NUCLEOTIDE SEQUENCE [LARGE SCALE GENOMIC DNA]</scope>
    <source>
        <strain evidence="3">SXYL134</strain>
    </source>
</reference>
<evidence type="ECO:0000313" key="3">
    <source>
        <dbReference type="Proteomes" id="UP000078576"/>
    </source>
</evidence>
<dbReference type="OrthoDB" id="10584776at2759"/>
<gene>
    <name evidence="2" type="ORF">VP1G_10551</name>
</gene>
<evidence type="ECO:0000313" key="2">
    <source>
        <dbReference type="EMBL" id="KUI53012.1"/>
    </source>
</evidence>
<organism evidence="2 3">
    <name type="scientific">Cytospora mali</name>
    <name type="common">Apple Valsa canker fungus</name>
    <name type="synonym">Valsa mali</name>
    <dbReference type="NCBI Taxonomy" id="578113"/>
    <lineage>
        <taxon>Eukaryota</taxon>
        <taxon>Fungi</taxon>
        <taxon>Dikarya</taxon>
        <taxon>Ascomycota</taxon>
        <taxon>Pezizomycotina</taxon>
        <taxon>Sordariomycetes</taxon>
        <taxon>Sordariomycetidae</taxon>
        <taxon>Diaporthales</taxon>
        <taxon>Cytosporaceae</taxon>
        <taxon>Cytospora</taxon>
    </lineage>
</organism>
<sequence>MDDENLQSRINRLSHDEMVKILSNAAANPEVRDRITGAVGTSEPASIRRRRNNSSSTTSAAPPPYSSTMSLSSYLRRRPLTYHTTYRLSRTPNVPPKSPCVCKNCKRMFWSHEQSMPVTDCIGHPGESMELL</sequence>
<proteinExistence type="predicted"/>
<feature type="compositionally biased region" description="Low complexity" evidence="1">
    <location>
        <begin position="53"/>
        <end position="70"/>
    </location>
</feature>
<name>A0A194UMX5_CYTMA</name>
<evidence type="ECO:0000256" key="1">
    <source>
        <dbReference type="SAM" id="MobiDB-lite"/>
    </source>
</evidence>
<feature type="region of interest" description="Disordered" evidence="1">
    <location>
        <begin position="32"/>
        <end position="72"/>
    </location>
</feature>
<keyword evidence="3" id="KW-1185">Reference proteome</keyword>
<protein>
    <submittedName>
        <fullName evidence="2">Uncharacterized protein</fullName>
    </submittedName>
</protein>
<dbReference type="EMBL" id="KN714667">
    <property type="protein sequence ID" value="KUI53012.1"/>
    <property type="molecule type" value="Genomic_DNA"/>
</dbReference>
<dbReference type="Proteomes" id="UP000078576">
    <property type="component" value="Unassembled WGS sequence"/>
</dbReference>
<dbReference type="AlphaFoldDB" id="A0A194UMX5"/>
<accession>A0A194UMX5</accession>